<keyword evidence="2" id="KW-0418">Kinase</keyword>
<gene>
    <name evidence="4" type="ORF">MAIT1_02683</name>
</gene>
<name>A0A1Y2K4F8_9PROT</name>
<dbReference type="Pfam" id="PF00294">
    <property type="entry name" value="PfkB"/>
    <property type="match status" value="1"/>
</dbReference>
<accession>A0A1Y2K4F8</accession>
<keyword evidence="1" id="KW-0808">Transferase</keyword>
<evidence type="ECO:0000313" key="4">
    <source>
        <dbReference type="EMBL" id="OSM02526.1"/>
    </source>
</evidence>
<dbReference type="PANTHER" id="PTHR10584:SF166">
    <property type="entry name" value="RIBOKINASE"/>
    <property type="match status" value="1"/>
</dbReference>
<dbReference type="SUPFAM" id="SSF53613">
    <property type="entry name" value="Ribokinase-like"/>
    <property type="match status" value="1"/>
</dbReference>
<proteinExistence type="predicted"/>
<dbReference type="Gene3D" id="3.40.1190.20">
    <property type="match status" value="1"/>
</dbReference>
<dbReference type="InterPro" id="IPR029056">
    <property type="entry name" value="Ribokinase-like"/>
</dbReference>
<evidence type="ECO:0000313" key="5">
    <source>
        <dbReference type="Proteomes" id="UP000194003"/>
    </source>
</evidence>
<protein>
    <submittedName>
        <fullName evidence="4">Putative PfkB domain-containing protein</fullName>
    </submittedName>
</protein>
<sequence length="262" mass="28790">MITRVGDDGLGRRVTEAMTGWGMDLTGVQVDPEKPTGSVSVTLVDGQPSYVINPNQAYDFINWAEADQRLRRCESPMAVLIHGSLALRESVSRQTLFGMRVKRKPRLFVDINLRDPWHNPDDVRQMLDGAHDVKLNDHELAYLQGCDIDDEEELLEAARALLERHGNQRIVLTRGEAGAMIISVKEAAQARAAAVDVADTVGAGDAFSSVCVIGRILGWPDAVTVQRAVDFAADICIQRGATAPDTALYARHLEQWGHNNPQ</sequence>
<comment type="caution">
    <text evidence="4">The sequence shown here is derived from an EMBL/GenBank/DDBJ whole genome shotgun (WGS) entry which is preliminary data.</text>
</comment>
<feature type="domain" description="Carbohydrate kinase PfkB" evidence="3">
    <location>
        <begin position="1"/>
        <end position="244"/>
    </location>
</feature>
<evidence type="ECO:0000256" key="2">
    <source>
        <dbReference type="ARBA" id="ARBA00022777"/>
    </source>
</evidence>
<dbReference type="EMBL" id="LVJN01000020">
    <property type="protein sequence ID" value="OSM02526.1"/>
    <property type="molecule type" value="Genomic_DNA"/>
</dbReference>
<evidence type="ECO:0000256" key="1">
    <source>
        <dbReference type="ARBA" id="ARBA00022679"/>
    </source>
</evidence>
<reference evidence="4 5" key="1">
    <citation type="journal article" date="2016" name="BMC Genomics">
        <title>Combined genomic and structural analyses of a cultured magnetotactic bacterium reveals its niche adaptation to a dynamic environment.</title>
        <authorList>
            <person name="Araujo A.C."/>
            <person name="Morillo V."/>
            <person name="Cypriano J."/>
            <person name="Teixeira L.C."/>
            <person name="Leao P."/>
            <person name="Lyra S."/>
            <person name="Almeida L.G."/>
            <person name="Bazylinski D.A."/>
            <person name="Vasconcellos A.T."/>
            <person name="Abreu F."/>
            <person name="Lins U."/>
        </authorList>
    </citation>
    <scope>NUCLEOTIDE SEQUENCE [LARGE SCALE GENOMIC DNA]</scope>
    <source>
        <strain evidence="4 5">IT-1</strain>
    </source>
</reference>
<keyword evidence="5" id="KW-1185">Reference proteome</keyword>
<dbReference type="GO" id="GO:0016301">
    <property type="term" value="F:kinase activity"/>
    <property type="evidence" value="ECO:0007669"/>
    <property type="project" value="UniProtKB-KW"/>
</dbReference>
<dbReference type="AlphaFoldDB" id="A0A1Y2K4F8"/>
<dbReference type="Proteomes" id="UP000194003">
    <property type="component" value="Unassembled WGS sequence"/>
</dbReference>
<dbReference type="PANTHER" id="PTHR10584">
    <property type="entry name" value="SUGAR KINASE"/>
    <property type="match status" value="1"/>
</dbReference>
<evidence type="ECO:0000259" key="3">
    <source>
        <dbReference type="Pfam" id="PF00294"/>
    </source>
</evidence>
<dbReference type="STRING" id="1434232.MAIT1_02683"/>
<organism evidence="4 5">
    <name type="scientific">Magnetofaba australis IT-1</name>
    <dbReference type="NCBI Taxonomy" id="1434232"/>
    <lineage>
        <taxon>Bacteria</taxon>
        <taxon>Pseudomonadati</taxon>
        <taxon>Pseudomonadota</taxon>
        <taxon>Magnetococcia</taxon>
        <taxon>Magnetococcales</taxon>
        <taxon>Magnetococcaceae</taxon>
        <taxon>Magnetofaba</taxon>
    </lineage>
</organism>
<dbReference type="InterPro" id="IPR011611">
    <property type="entry name" value="PfkB_dom"/>
</dbReference>